<gene>
    <name evidence="2" type="ORF">D3250_00270</name>
</gene>
<dbReference type="InterPro" id="IPR050765">
    <property type="entry name" value="Riboflavin_Biosynth_HTPR"/>
</dbReference>
<comment type="caution">
    <text evidence="2">The sequence shown here is derived from an EMBL/GenBank/DDBJ whole genome shotgun (WGS) entry which is preliminary data.</text>
</comment>
<dbReference type="PANTHER" id="PTHR38011">
    <property type="entry name" value="DIHYDROFOLATE REDUCTASE FAMILY PROTEIN (AFU_ORTHOLOGUE AFUA_8G06820)"/>
    <property type="match status" value="1"/>
</dbReference>
<dbReference type="Gene3D" id="3.40.430.10">
    <property type="entry name" value="Dihydrofolate Reductase, subunit A"/>
    <property type="match status" value="1"/>
</dbReference>
<evidence type="ECO:0000259" key="1">
    <source>
        <dbReference type="Pfam" id="PF01872"/>
    </source>
</evidence>
<dbReference type="AlphaFoldDB" id="A0A3A4G2E4"/>
<dbReference type="GO" id="GO:0009231">
    <property type="term" value="P:riboflavin biosynthetic process"/>
    <property type="evidence" value="ECO:0007669"/>
    <property type="project" value="InterPro"/>
</dbReference>
<reference evidence="2 3" key="1">
    <citation type="submission" date="2018-09" db="EMBL/GenBank/DDBJ databases">
        <title>Nesterenkonia natronophila sp. nov., an alkaliphilic actinobacteriume isolated from a soda lake, and emended description of the genus Nesterenkonia.</title>
        <authorList>
            <person name="Menes R.J."/>
            <person name="Iriarte A."/>
        </authorList>
    </citation>
    <scope>NUCLEOTIDE SEQUENCE [LARGE SCALE GENOMIC DNA]</scope>
    <source>
        <strain evidence="2 3">M8</strain>
    </source>
</reference>
<proteinExistence type="predicted"/>
<evidence type="ECO:0000313" key="3">
    <source>
        <dbReference type="Proteomes" id="UP000266615"/>
    </source>
</evidence>
<protein>
    <submittedName>
        <fullName evidence="2">Dihydrofolate reductase</fullName>
    </submittedName>
</protein>
<dbReference type="Pfam" id="PF01872">
    <property type="entry name" value="RibD_C"/>
    <property type="match status" value="1"/>
</dbReference>
<dbReference type="InterPro" id="IPR002734">
    <property type="entry name" value="RibDG_C"/>
</dbReference>
<name>A0A3A4G2E4_9MICC</name>
<dbReference type="EMBL" id="QYZP01000001">
    <property type="protein sequence ID" value="RJN32339.1"/>
    <property type="molecule type" value="Genomic_DNA"/>
</dbReference>
<dbReference type="OrthoDB" id="7342392at2"/>
<dbReference type="RefSeq" id="WP_119901385.1">
    <property type="nucleotide sequence ID" value="NZ_QYZP01000001.1"/>
</dbReference>
<feature type="domain" description="Bacterial bifunctional deaminase-reductase C-terminal" evidence="1">
    <location>
        <begin position="3"/>
        <end position="187"/>
    </location>
</feature>
<evidence type="ECO:0000313" key="2">
    <source>
        <dbReference type="EMBL" id="RJN32339.1"/>
    </source>
</evidence>
<keyword evidence="3" id="KW-1185">Reference proteome</keyword>
<dbReference type="InterPro" id="IPR024072">
    <property type="entry name" value="DHFR-like_dom_sf"/>
</dbReference>
<accession>A0A3A4G2E4</accession>
<dbReference type="PANTHER" id="PTHR38011:SF2">
    <property type="entry name" value="BIFUNCTIONAL DEAMINASE-REDUCTASE DOMAIN PROTEIN"/>
    <property type="match status" value="1"/>
</dbReference>
<dbReference type="SUPFAM" id="SSF53597">
    <property type="entry name" value="Dihydrofolate reductase-like"/>
    <property type="match status" value="1"/>
</dbReference>
<dbReference type="Proteomes" id="UP000266615">
    <property type="component" value="Unassembled WGS sequence"/>
</dbReference>
<organism evidence="2 3">
    <name type="scientific">Nesterenkonia natronophila</name>
    <dbReference type="NCBI Taxonomy" id="2174932"/>
    <lineage>
        <taxon>Bacteria</taxon>
        <taxon>Bacillati</taxon>
        <taxon>Actinomycetota</taxon>
        <taxon>Actinomycetes</taxon>
        <taxon>Micrococcales</taxon>
        <taxon>Micrococcaceae</taxon>
        <taxon>Nesterenkonia</taxon>
    </lineage>
</organism>
<dbReference type="GO" id="GO:0008703">
    <property type="term" value="F:5-amino-6-(5-phosphoribosylamino)uracil reductase activity"/>
    <property type="evidence" value="ECO:0007669"/>
    <property type="project" value="InterPro"/>
</dbReference>
<sequence length="213" mass="22913">MKLSINLFMTLDGVSQSPGSPEEDPRGGFTRGGWLMPVFDEGCGRAVGEWYSHTSALLLGRTTYNTFSSHWPQITDPEDRVASQINNGQKYVVTSGSVADVWADTTTVLGKDFLHRVRELKAQPGDELQVHGSIQLARTLHQAGLVDIYRFLIAPVLVGEGASVFGPENPASTMTVTSSTVTDSGVVSLELTPGEFSQAAAVVEDGKDSIRQD</sequence>